<dbReference type="SUPFAM" id="SSF57701">
    <property type="entry name" value="Zn2/Cys6 DNA-binding domain"/>
    <property type="match status" value="1"/>
</dbReference>
<evidence type="ECO:0000313" key="7">
    <source>
        <dbReference type="Proteomes" id="UP000258309"/>
    </source>
</evidence>
<dbReference type="Proteomes" id="UP000258309">
    <property type="component" value="Unassembled WGS sequence"/>
</dbReference>
<dbReference type="SMART" id="SM00066">
    <property type="entry name" value="GAL4"/>
    <property type="match status" value="1"/>
</dbReference>
<dbReference type="OrthoDB" id="424974at2759"/>
<keyword evidence="7" id="KW-1185">Reference proteome</keyword>
<keyword evidence="2" id="KW-0479">Metal-binding</keyword>
<feature type="non-terminal residue" evidence="6">
    <location>
        <position position="1"/>
    </location>
</feature>
<dbReference type="PROSITE" id="PS00463">
    <property type="entry name" value="ZN2_CY6_FUNGAL_1"/>
    <property type="match status" value="1"/>
</dbReference>
<dbReference type="Pfam" id="PF00172">
    <property type="entry name" value="Zn_clus"/>
    <property type="match status" value="1"/>
</dbReference>
<organism evidence="6 7">
    <name type="scientific">Scytalidium lignicola</name>
    <name type="common">Hyphomycete</name>
    <dbReference type="NCBI Taxonomy" id="5539"/>
    <lineage>
        <taxon>Eukaryota</taxon>
        <taxon>Fungi</taxon>
        <taxon>Dikarya</taxon>
        <taxon>Ascomycota</taxon>
        <taxon>Pezizomycotina</taxon>
        <taxon>Leotiomycetes</taxon>
        <taxon>Leotiomycetes incertae sedis</taxon>
        <taxon>Scytalidium</taxon>
    </lineage>
</organism>
<dbReference type="STRING" id="5539.A0A3E2HSH0"/>
<reference evidence="6 7" key="1">
    <citation type="submission" date="2018-05" db="EMBL/GenBank/DDBJ databases">
        <title>Draft genome sequence of Scytalidium lignicola DSM 105466, a ubiquitous saprotrophic fungus.</title>
        <authorList>
            <person name="Buettner E."/>
            <person name="Gebauer A.M."/>
            <person name="Hofrichter M."/>
            <person name="Liers C."/>
            <person name="Kellner H."/>
        </authorList>
    </citation>
    <scope>NUCLEOTIDE SEQUENCE [LARGE SCALE GENOMIC DNA]</scope>
    <source>
        <strain evidence="6 7">DSM 105466</strain>
    </source>
</reference>
<dbReference type="GO" id="GO:0000981">
    <property type="term" value="F:DNA-binding transcription factor activity, RNA polymerase II-specific"/>
    <property type="evidence" value="ECO:0007669"/>
    <property type="project" value="InterPro"/>
</dbReference>
<dbReference type="InterPro" id="IPR007219">
    <property type="entry name" value="XnlR_reg_dom"/>
</dbReference>
<feature type="region of interest" description="Disordered" evidence="4">
    <location>
        <begin position="1"/>
        <end position="24"/>
    </location>
</feature>
<dbReference type="Gene3D" id="4.10.240.10">
    <property type="entry name" value="Zn(2)-C6 fungal-type DNA-binding domain"/>
    <property type="match status" value="1"/>
</dbReference>
<dbReference type="CDD" id="cd12148">
    <property type="entry name" value="fungal_TF_MHR"/>
    <property type="match status" value="1"/>
</dbReference>
<sequence>MDLEAPSTEGTSNDFAKSSSSLDPPFRVQRNIAARSCITCHQRKIRCDKKSPCLNCVRADVLCCYPTPQQNRARPHRTTIADVAARVARLERTVKAIENSTSSAPSPTQPDGSYPMSTDDDDGQESRVEGSSPSRELLVQDGSKSQYFNEFILSRVLAEEEELRSIIGSCNTNEDQLQYPPPFNITGILLGSSDVTANPQAYQPSQWQALQLWQAFINNVDPVLKILHIPTVQGDIYRAINTTTNVPEDLKTLLFSVYFAATTSLSSTDAANLLGLPKASALENYKRGFEHSLHRSDIFEAPNMRTLQALVIYITCLRTFNCIRAAWALNGLIHRLAKSIGLHRDGKNFGLSPFESEMRRRLWYRILDLDVRASEDLGISIAEFDTSSDTALPININDNQISPNTVSLPTAEANWTEMTLPLIYAHDPAIANEETLESACAILEGIIEMLSDNLLRGFRWHSGAYVQYHILTYVLWHLCIKPDSPNSTRAFQLVEDTLQLFDHGHNNSTRWRMMLQLRAKAIRLREAVSSRETDGVGTPSADQALACGAEEIGDISNWELNNYNDTFGWENIVDEFYTQI</sequence>
<evidence type="ECO:0000256" key="3">
    <source>
        <dbReference type="ARBA" id="ARBA00023242"/>
    </source>
</evidence>
<dbReference type="EMBL" id="NCSJ02000001">
    <property type="protein sequence ID" value="RFU36297.1"/>
    <property type="molecule type" value="Genomic_DNA"/>
</dbReference>
<evidence type="ECO:0000256" key="1">
    <source>
        <dbReference type="ARBA" id="ARBA00004123"/>
    </source>
</evidence>
<feature type="domain" description="Zn(2)-C6 fungal-type" evidence="5">
    <location>
        <begin position="36"/>
        <end position="65"/>
    </location>
</feature>
<dbReference type="AlphaFoldDB" id="A0A3E2HSH0"/>
<evidence type="ECO:0000256" key="2">
    <source>
        <dbReference type="ARBA" id="ARBA00022723"/>
    </source>
</evidence>
<dbReference type="CDD" id="cd00067">
    <property type="entry name" value="GAL4"/>
    <property type="match status" value="1"/>
</dbReference>
<dbReference type="GO" id="GO:0008270">
    <property type="term" value="F:zinc ion binding"/>
    <property type="evidence" value="ECO:0007669"/>
    <property type="project" value="InterPro"/>
</dbReference>
<evidence type="ECO:0000259" key="5">
    <source>
        <dbReference type="PROSITE" id="PS50048"/>
    </source>
</evidence>
<dbReference type="InterPro" id="IPR001138">
    <property type="entry name" value="Zn2Cys6_DnaBD"/>
</dbReference>
<gene>
    <name evidence="6" type="ORF">B7463_g94</name>
</gene>
<evidence type="ECO:0000256" key="4">
    <source>
        <dbReference type="SAM" id="MobiDB-lite"/>
    </source>
</evidence>
<dbReference type="PROSITE" id="PS50048">
    <property type="entry name" value="ZN2_CY6_FUNGAL_2"/>
    <property type="match status" value="1"/>
</dbReference>
<dbReference type="GO" id="GO:0005634">
    <property type="term" value="C:nucleus"/>
    <property type="evidence" value="ECO:0007669"/>
    <property type="project" value="UniProtKB-SubCell"/>
</dbReference>
<feature type="non-terminal residue" evidence="6">
    <location>
        <position position="580"/>
    </location>
</feature>
<comment type="subcellular location">
    <subcellularLocation>
        <location evidence="1">Nucleus</location>
    </subcellularLocation>
</comment>
<dbReference type="InterPro" id="IPR050613">
    <property type="entry name" value="Sec_Metabolite_Reg"/>
</dbReference>
<dbReference type="PANTHER" id="PTHR31001:SF57">
    <property type="entry name" value="ZN(II)2CYS6 TRANSCRIPTION FACTOR (EUROFUNG)"/>
    <property type="match status" value="1"/>
</dbReference>
<dbReference type="PANTHER" id="PTHR31001">
    <property type="entry name" value="UNCHARACTERIZED TRANSCRIPTIONAL REGULATORY PROTEIN"/>
    <property type="match status" value="1"/>
</dbReference>
<keyword evidence="3" id="KW-0539">Nucleus</keyword>
<name>A0A3E2HSH0_SCYLI</name>
<feature type="compositionally biased region" description="Polar residues" evidence="4">
    <location>
        <begin position="98"/>
        <end position="111"/>
    </location>
</feature>
<comment type="caution">
    <text evidence="6">The sequence shown here is derived from an EMBL/GenBank/DDBJ whole genome shotgun (WGS) entry which is preliminary data.</text>
</comment>
<dbReference type="GO" id="GO:0003677">
    <property type="term" value="F:DNA binding"/>
    <property type="evidence" value="ECO:0007669"/>
    <property type="project" value="InterPro"/>
</dbReference>
<dbReference type="OMA" id="WWHLLSR"/>
<dbReference type="SMART" id="SM00906">
    <property type="entry name" value="Fungal_trans"/>
    <property type="match status" value="1"/>
</dbReference>
<feature type="compositionally biased region" description="Polar residues" evidence="4">
    <location>
        <begin position="8"/>
        <end position="22"/>
    </location>
</feature>
<proteinExistence type="predicted"/>
<protein>
    <recommendedName>
        <fullName evidence="5">Zn(2)-C6 fungal-type domain-containing protein</fullName>
    </recommendedName>
</protein>
<evidence type="ECO:0000313" key="6">
    <source>
        <dbReference type="EMBL" id="RFU36297.1"/>
    </source>
</evidence>
<accession>A0A3E2HSH0</accession>
<dbReference type="GO" id="GO:0006351">
    <property type="term" value="P:DNA-templated transcription"/>
    <property type="evidence" value="ECO:0007669"/>
    <property type="project" value="InterPro"/>
</dbReference>
<feature type="region of interest" description="Disordered" evidence="4">
    <location>
        <begin position="96"/>
        <end position="139"/>
    </location>
</feature>
<dbReference type="Pfam" id="PF04082">
    <property type="entry name" value="Fungal_trans"/>
    <property type="match status" value="1"/>
</dbReference>
<dbReference type="InterPro" id="IPR036864">
    <property type="entry name" value="Zn2-C6_fun-type_DNA-bd_sf"/>
</dbReference>